<organism evidence="2 3">
    <name type="scientific">Fonsecaea erecta</name>
    <dbReference type="NCBI Taxonomy" id="1367422"/>
    <lineage>
        <taxon>Eukaryota</taxon>
        <taxon>Fungi</taxon>
        <taxon>Dikarya</taxon>
        <taxon>Ascomycota</taxon>
        <taxon>Pezizomycotina</taxon>
        <taxon>Eurotiomycetes</taxon>
        <taxon>Chaetothyriomycetidae</taxon>
        <taxon>Chaetothyriales</taxon>
        <taxon>Herpotrichiellaceae</taxon>
        <taxon>Fonsecaea</taxon>
    </lineage>
</organism>
<accession>A0A178Z2B2</accession>
<evidence type="ECO:0000313" key="3">
    <source>
        <dbReference type="Proteomes" id="UP000078343"/>
    </source>
</evidence>
<dbReference type="GeneID" id="30016137"/>
<name>A0A178Z2B2_9EURO</name>
<dbReference type="EMBL" id="LVYI01000019">
    <property type="protein sequence ID" value="OAP53847.1"/>
    <property type="molecule type" value="Genomic_DNA"/>
</dbReference>
<keyword evidence="3" id="KW-1185">Reference proteome</keyword>
<dbReference type="AlphaFoldDB" id="A0A178Z2B2"/>
<protein>
    <submittedName>
        <fullName evidence="2">Uncharacterized protein</fullName>
    </submittedName>
</protein>
<feature type="region of interest" description="Disordered" evidence="1">
    <location>
        <begin position="52"/>
        <end position="73"/>
    </location>
</feature>
<dbReference type="RefSeq" id="XP_018687214.1">
    <property type="nucleotide sequence ID" value="XM_018843474.1"/>
</dbReference>
<sequence>MAATVARSHKLEYDLEWWCNPSDNGLDYFEHDVVVIRDEQLAWSSELHRRRAREDAVSQGDSEEERTMSPSTCRSFHEEQTRLTFGIMEKTNETATLTPVLDEKKLAMQTVRCPGSTKIPTKYGHTEPDKWLHLLCGKLPNFLDIPNSKVCW</sequence>
<reference evidence="2 3" key="1">
    <citation type="submission" date="2016-04" db="EMBL/GenBank/DDBJ databases">
        <title>Draft genome of Fonsecaea erecta CBS 125763.</title>
        <authorList>
            <person name="Weiss V.A."/>
            <person name="Vicente V.A."/>
            <person name="Raittz R.T."/>
            <person name="Moreno L.F."/>
            <person name="De Souza E.M."/>
            <person name="Pedrosa F.O."/>
            <person name="Steffens M.B."/>
            <person name="Faoro H."/>
            <person name="Tadra-Sfeir M.Z."/>
            <person name="Najafzadeh M.J."/>
            <person name="Felipe M.S."/>
            <person name="Teixeira M."/>
            <person name="Sun J."/>
            <person name="Xi L."/>
            <person name="Gomes R."/>
            <person name="De Azevedo C.M."/>
            <person name="Salgado C.G."/>
            <person name="Da Silva M.B."/>
            <person name="Nascimento M.F."/>
            <person name="Queiroz-Telles F."/>
            <person name="Attili D.S."/>
            <person name="Gorbushina A."/>
        </authorList>
    </citation>
    <scope>NUCLEOTIDE SEQUENCE [LARGE SCALE GENOMIC DNA]</scope>
    <source>
        <strain evidence="2 3">CBS 125763</strain>
    </source>
</reference>
<dbReference type="Proteomes" id="UP000078343">
    <property type="component" value="Unassembled WGS sequence"/>
</dbReference>
<comment type="caution">
    <text evidence="2">The sequence shown here is derived from an EMBL/GenBank/DDBJ whole genome shotgun (WGS) entry which is preliminary data.</text>
</comment>
<gene>
    <name evidence="2" type="ORF">AYL99_11970</name>
</gene>
<evidence type="ECO:0000313" key="2">
    <source>
        <dbReference type="EMBL" id="OAP53847.1"/>
    </source>
</evidence>
<evidence type="ECO:0000256" key="1">
    <source>
        <dbReference type="SAM" id="MobiDB-lite"/>
    </source>
</evidence>
<proteinExistence type="predicted"/>